<dbReference type="Pfam" id="PF02016">
    <property type="entry name" value="Peptidase_S66"/>
    <property type="match status" value="1"/>
</dbReference>
<evidence type="ECO:0000256" key="6">
    <source>
        <dbReference type="PIRSR" id="PIRSR028757-1"/>
    </source>
</evidence>
<evidence type="ECO:0000256" key="4">
    <source>
        <dbReference type="ARBA" id="ARBA00022801"/>
    </source>
</evidence>
<dbReference type="AlphaFoldDB" id="A0A1I6TZV0"/>
<dbReference type="InterPro" id="IPR040921">
    <property type="entry name" value="Peptidase_S66C"/>
</dbReference>
<dbReference type="STRING" id="683125.SAMN05660206_107165"/>
<dbReference type="Gene3D" id="3.50.30.60">
    <property type="entry name" value="LD-carboxypeptidase A C-terminal domain-like"/>
    <property type="match status" value="1"/>
</dbReference>
<feature type="active site" description="Nucleophile" evidence="6">
    <location>
        <position position="108"/>
    </location>
</feature>
<dbReference type="InterPro" id="IPR040449">
    <property type="entry name" value="Peptidase_S66_N"/>
</dbReference>
<keyword evidence="5" id="KW-0720">Serine protease</keyword>
<protein>
    <submittedName>
        <fullName evidence="9">Muramoyltetrapeptide carboxypeptidase</fullName>
    </submittedName>
</protein>
<feature type="active site" description="Charge relay system" evidence="6">
    <location>
        <position position="272"/>
    </location>
</feature>
<dbReference type="SUPFAM" id="SSF141986">
    <property type="entry name" value="LD-carboxypeptidase A C-terminal domain-like"/>
    <property type="match status" value="1"/>
</dbReference>
<feature type="active site" description="Charge relay system" evidence="6">
    <location>
        <position position="202"/>
    </location>
</feature>
<evidence type="ECO:0000256" key="1">
    <source>
        <dbReference type="ARBA" id="ARBA00010233"/>
    </source>
</evidence>
<name>A0A1I6TZV0_9SPHI</name>
<evidence type="ECO:0000256" key="5">
    <source>
        <dbReference type="ARBA" id="ARBA00022825"/>
    </source>
</evidence>
<dbReference type="Pfam" id="PF17676">
    <property type="entry name" value="Peptidase_S66C"/>
    <property type="match status" value="1"/>
</dbReference>
<dbReference type="EMBL" id="FOZZ01000007">
    <property type="protein sequence ID" value="SFS94695.1"/>
    <property type="molecule type" value="Genomic_DNA"/>
</dbReference>
<evidence type="ECO:0000259" key="7">
    <source>
        <dbReference type="Pfam" id="PF02016"/>
    </source>
</evidence>
<comment type="similarity">
    <text evidence="1">Belongs to the peptidase S66 family.</text>
</comment>
<dbReference type="GO" id="GO:0008236">
    <property type="term" value="F:serine-type peptidase activity"/>
    <property type="evidence" value="ECO:0007669"/>
    <property type="project" value="UniProtKB-KW"/>
</dbReference>
<keyword evidence="4" id="KW-0378">Hydrolase</keyword>
<dbReference type="OrthoDB" id="9807329at2"/>
<dbReference type="PIRSF" id="PIRSF028757">
    <property type="entry name" value="LD-carboxypeptidase"/>
    <property type="match status" value="1"/>
</dbReference>
<dbReference type="PANTHER" id="PTHR30237:SF2">
    <property type="entry name" value="MUREIN TETRAPEPTIDE CARBOXYPEPTIDASE"/>
    <property type="match status" value="1"/>
</dbReference>
<dbReference type="InterPro" id="IPR027478">
    <property type="entry name" value="LdcA_N"/>
</dbReference>
<organism evidence="9 10">
    <name type="scientific">Sphingobacterium wenxiniae</name>
    <dbReference type="NCBI Taxonomy" id="683125"/>
    <lineage>
        <taxon>Bacteria</taxon>
        <taxon>Pseudomonadati</taxon>
        <taxon>Bacteroidota</taxon>
        <taxon>Sphingobacteriia</taxon>
        <taxon>Sphingobacteriales</taxon>
        <taxon>Sphingobacteriaceae</taxon>
        <taxon>Sphingobacterium</taxon>
    </lineage>
</organism>
<gene>
    <name evidence="9" type="ORF">SAMN05660206_107165</name>
</gene>
<dbReference type="InterPro" id="IPR029062">
    <property type="entry name" value="Class_I_gatase-like"/>
</dbReference>
<evidence type="ECO:0000259" key="8">
    <source>
        <dbReference type="Pfam" id="PF17676"/>
    </source>
</evidence>
<evidence type="ECO:0000256" key="3">
    <source>
        <dbReference type="ARBA" id="ARBA00022670"/>
    </source>
</evidence>
<keyword evidence="3" id="KW-0645">Protease</keyword>
<dbReference type="CDD" id="cd07025">
    <property type="entry name" value="Peptidase_S66"/>
    <property type="match status" value="1"/>
</dbReference>
<evidence type="ECO:0000313" key="9">
    <source>
        <dbReference type="EMBL" id="SFS94695.1"/>
    </source>
</evidence>
<sequence>MKIPQFLTTGDKVAIVCPASYIKGNIDNAISILTDWGLKVEVGETVTSQYHQFAGTDELRTQDLQKALDNPEIKAVFAARGGYGTVRIIDQLDFNNFTQNPKWLVGFSDITVLHSHIHFTLGIPTLHGQMPKSFDDSTKDALISLKKALFGESMDYSYSQQEYPNRPGEGTGTLIGGNLALLHSLISSESDGSYDNKILFIEDVGEQHYNIDRMLWTLKRAGKLAKLQALIVGGFTELKDSNPPFGQRFEDIIFDKVKEYDYPVAFHYPAGHIENNHTLVLGKKVNLLVEGEQVTLTYKTP</sequence>
<dbReference type="Gene3D" id="3.40.50.10740">
    <property type="entry name" value="Class I glutamine amidotransferase-like"/>
    <property type="match status" value="1"/>
</dbReference>
<proteinExistence type="inferred from homology"/>
<dbReference type="GO" id="GO:0004180">
    <property type="term" value="F:carboxypeptidase activity"/>
    <property type="evidence" value="ECO:0007669"/>
    <property type="project" value="UniProtKB-KW"/>
</dbReference>
<dbReference type="PANTHER" id="PTHR30237">
    <property type="entry name" value="MURAMOYLTETRAPEPTIDE CARBOXYPEPTIDASE"/>
    <property type="match status" value="1"/>
</dbReference>
<dbReference type="SUPFAM" id="SSF52317">
    <property type="entry name" value="Class I glutamine amidotransferase-like"/>
    <property type="match status" value="1"/>
</dbReference>
<keyword evidence="10" id="KW-1185">Reference proteome</keyword>
<keyword evidence="2 9" id="KW-0121">Carboxypeptidase</keyword>
<dbReference type="GO" id="GO:0006508">
    <property type="term" value="P:proteolysis"/>
    <property type="evidence" value="ECO:0007669"/>
    <property type="project" value="UniProtKB-KW"/>
</dbReference>
<dbReference type="Proteomes" id="UP000198785">
    <property type="component" value="Unassembled WGS sequence"/>
</dbReference>
<dbReference type="RefSeq" id="WP_093366036.1">
    <property type="nucleotide sequence ID" value="NZ_FOZZ01000007.1"/>
</dbReference>
<reference evidence="9 10" key="1">
    <citation type="submission" date="2016-10" db="EMBL/GenBank/DDBJ databases">
        <authorList>
            <person name="de Groot N.N."/>
        </authorList>
    </citation>
    <scope>NUCLEOTIDE SEQUENCE [LARGE SCALE GENOMIC DNA]</scope>
    <source>
        <strain evidence="9 10">DSM 22789</strain>
    </source>
</reference>
<evidence type="ECO:0000256" key="2">
    <source>
        <dbReference type="ARBA" id="ARBA00022645"/>
    </source>
</evidence>
<evidence type="ECO:0000313" key="10">
    <source>
        <dbReference type="Proteomes" id="UP000198785"/>
    </source>
</evidence>
<feature type="domain" description="LD-carboxypeptidase N-terminal" evidence="7">
    <location>
        <begin position="13"/>
        <end position="128"/>
    </location>
</feature>
<dbReference type="InterPro" id="IPR027461">
    <property type="entry name" value="Carboxypeptidase_A_C_sf"/>
</dbReference>
<accession>A0A1I6TZV0</accession>
<dbReference type="InterPro" id="IPR003507">
    <property type="entry name" value="S66_fam"/>
</dbReference>
<feature type="domain" description="LD-carboxypeptidase C-terminal" evidence="8">
    <location>
        <begin position="171"/>
        <end position="287"/>
    </location>
</feature>